<dbReference type="EMBL" id="BMTF01000041">
    <property type="protein sequence ID" value="GGV96718.1"/>
    <property type="molecule type" value="Genomic_DNA"/>
</dbReference>
<dbReference type="Proteomes" id="UP000660675">
    <property type="component" value="Unassembled WGS sequence"/>
</dbReference>
<reference evidence="2" key="1">
    <citation type="journal article" date="2019" name="Int. J. Syst. Evol. Microbiol.">
        <title>The Global Catalogue of Microorganisms (GCM) 10K type strain sequencing project: providing services to taxonomists for standard genome sequencing and annotation.</title>
        <authorList>
            <consortium name="The Broad Institute Genomics Platform"/>
            <consortium name="The Broad Institute Genome Sequencing Center for Infectious Disease"/>
            <person name="Wu L."/>
            <person name="Ma J."/>
        </authorList>
    </citation>
    <scope>NUCLEOTIDE SEQUENCE [LARGE SCALE GENOMIC DNA]</scope>
    <source>
        <strain evidence="2">JCM 4376</strain>
    </source>
</reference>
<gene>
    <name evidence="1" type="ORF">GCM10015535_66660</name>
</gene>
<name>A0ABQ2W9F4_9ACTN</name>
<accession>A0ABQ2W9F4</accession>
<keyword evidence="2" id="KW-1185">Reference proteome</keyword>
<protein>
    <submittedName>
        <fullName evidence="1">Uncharacterized protein</fullName>
    </submittedName>
</protein>
<organism evidence="1 2">
    <name type="scientific">Streptomyces gelaticus</name>
    <dbReference type="NCBI Taxonomy" id="285446"/>
    <lineage>
        <taxon>Bacteria</taxon>
        <taxon>Bacillati</taxon>
        <taxon>Actinomycetota</taxon>
        <taxon>Actinomycetes</taxon>
        <taxon>Kitasatosporales</taxon>
        <taxon>Streptomycetaceae</taxon>
        <taxon>Streptomyces</taxon>
    </lineage>
</organism>
<comment type="caution">
    <text evidence="1">The sequence shown here is derived from an EMBL/GenBank/DDBJ whole genome shotgun (WGS) entry which is preliminary data.</text>
</comment>
<sequence length="96" mass="10523">MIAWLDLAAQGEAEVVTSPMTLVEAYGGSTTEQRWDWVLSRLKVADIGMDGEPSILVATATYRCGVLLAPRLRTDRVLRPGPYPRADDIRVAMSTC</sequence>
<proteinExistence type="predicted"/>
<evidence type="ECO:0000313" key="1">
    <source>
        <dbReference type="EMBL" id="GGV96718.1"/>
    </source>
</evidence>
<evidence type="ECO:0000313" key="2">
    <source>
        <dbReference type="Proteomes" id="UP000660675"/>
    </source>
</evidence>